<reference evidence="1 2" key="1">
    <citation type="journal article" date="2015" name="Nat. Commun.">
        <title>Outbred genome sequencing and CRISPR/Cas9 gene editing in butterflies.</title>
        <authorList>
            <person name="Li X."/>
            <person name="Fan D."/>
            <person name="Zhang W."/>
            <person name="Liu G."/>
            <person name="Zhang L."/>
            <person name="Zhao L."/>
            <person name="Fang X."/>
            <person name="Chen L."/>
            <person name="Dong Y."/>
            <person name="Chen Y."/>
            <person name="Ding Y."/>
            <person name="Zhao R."/>
            <person name="Feng M."/>
            <person name="Zhu Y."/>
            <person name="Feng Y."/>
            <person name="Jiang X."/>
            <person name="Zhu D."/>
            <person name="Xiang H."/>
            <person name="Feng X."/>
            <person name="Li S."/>
            <person name="Wang J."/>
            <person name="Zhang G."/>
            <person name="Kronforst M.R."/>
            <person name="Wang W."/>
        </authorList>
    </citation>
    <scope>NUCLEOTIDE SEQUENCE [LARGE SCALE GENOMIC DNA]</scope>
    <source>
        <strain evidence="1">Ya'a_city_454_Px</strain>
        <tissue evidence="1">Whole body</tissue>
    </source>
</reference>
<evidence type="ECO:0000313" key="2">
    <source>
        <dbReference type="Proteomes" id="UP000053268"/>
    </source>
</evidence>
<keyword evidence="2" id="KW-1185">Reference proteome</keyword>
<dbReference type="Proteomes" id="UP000053268">
    <property type="component" value="Unassembled WGS sequence"/>
</dbReference>
<dbReference type="InterPro" id="IPR032751">
    <property type="entry name" value="Fuseless"/>
</dbReference>
<sequence>MHWRGGWGLFDMLVAAIIPDNDDPHRPVLIAALTVFLYSCVVALRSARNLLACPYFVYTDGKVETYQFETRFRRKEKLSVLGTNFAPVKIQISFQGIGVSHLNSR</sequence>
<dbReference type="EMBL" id="KQ459603">
    <property type="protein sequence ID" value="KPI92935.1"/>
    <property type="molecule type" value="Genomic_DNA"/>
</dbReference>
<accession>A0A194PP76</accession>
<gene>
    <name evidence="1" type="ORF">RR46_14156</name>
</gene>
<organism evidence="1 2">
    <name type="scientific">Papilio xuthus</name>
    <name type="common">Asian swallowtail butterfly</name>
    <dbReference type="NCBI Taxonomy" id="66420"/>
    <lineage>
        <taxon>Eukaryota</taxon>
        <taxon>Metazoa</taxon>
        <taxon>Ecdysozoa</taxon>
        <taxon>Arthropoda</taxon>
        <taxon>Hexapoda</taxon>
        <taxon>Insecta</taxon>
        <taxon>Pterygota</taxon>
        <taxon>Neoptera</taxon>
        <taxon>Endopterygota</taxon>
        <taxon>Lepidoptera</taxon>
        <taxon>Glossata</taxon>
        <taxon>Ditrysia</taxon>
        <taxon>Papilionoidea</taxon>
        <taxon>Papilionidae</taxon>
        <taxon>Papilioninae</taxon>
        <taxon>Papilio</taxon>
    </lineage>
</organism>
<proteinExistence type="predicted"/>
<protein>
    <submittedName>
        <fullName evidence="1">Uncharacterized protein</fullName>
    </submittedName>
</protein>
<dbReference type="Pfam" id="PF15993">
    <property type="entry name" value="Fuseless"/>
    <property type="match status" value="1"/>
</dbReference>
<dbReference type="AlphaFoldDB" id="A0A194PP76"/>
<name>A0A194PP76_PAPXU</name>
<evidence type="ECO:0000313" key="1">
    <source>
        <dbReference type="EMBL" id="KPI92935.1"/>
    </source>
</evidence>